<feature type="region of interest" description="Disordered" evidence="4">
    <location>
        <begin position="35"/>
        <end position="86"/>
    </location>
</feature>
<name>A0A1Y2FLY8_PROLT</name>
<evidence type="ECO:0000313" key="5">
    <source>
        <dbReference type="EMBL" id="ORY84968.1"/>
    </source>
</evidence>
<evidence type="ECO:0000256" key="2">
    <source>
        <dbReference type="ARBA" id="ARBA00022676"/>
    </source>
</evidence>
<comment type="similarity">
    <text evidence="1">Belongs to the glycosyltransferase 34 family.</text>
</comment>
<organism evidence="5 6">
    <name type="scientific">Protomyces lactucae-debilis</name>
    <dbReference type="NCBI Taxonomy" id="2754530"/>
    <lineage>
        <taxon>Eukaryota</taxon>
        <taxon>Fungi</taxon>
        <taxon>Dikarya</taxon>
        <taxon>Ascomycota</taxon>
        <taxon>Taphrinomycotina</taxon>
        <taxon>Taphrinomycetes</taxon>
        <taxon>Taphrinales</taxon>
        <taxon>Protomycetaceae</taxon>
        <taxon>Protomyces</taxon>
    </lineage>
</organism>
<sequence>MSFALHRQAMWRRGKVLVGVLLFIFIVTTKVNLDNRKRDSSSTPPRERSPTTTKVNLDNRKTDSSGTPPVDHSPTVTPTPGSPAKVKQRVAMVTSVNYRWNWEGAQEAFELSAQERQAYAALHGYSFDVIDVRSFKQDLVDPSWHVQWMKIPIVKHIFEKYPDADWVWWLDADAIIMGNQDLDSYLFDRIESLQAEARQFHSDNRREQYGMAMFKYLHNITLAETNLIVTPDMDTPMINIGSFLIRRSETWTDMLLDLWADPLFHKAAEDRAIGFQEQGVLAHLIQQHKTIARHTAMVPMTSINAFAWAGPWTWRPDSLVMHEAGCYVHALCRHWMREYRAVKKGEKDRVGLERAIRDTAWTAKEDKV</sequence>
<dbReference type="OrthoDB" id="205108at2759"/>
<dbReference type="SUPFAM" id="SSF53448">
    <property type="entry name" value="Nucleotide-diphospho-sugar transferases"/>
    <property type="match status" value="1"/>
</dbReference>
<dbReference type="Gene3D" id="3.90.550.10">
    <property type="entry name" value="Spore Coat Polysaccharide Biosynthesis Protein SpsA, Chain A"/>
    <property type="match status" value="1"/>
</dbReference>
<reference evidence="5 6" key="1">
    <citation type="submission" date="2016-07" db="EMBL/GenBank/DDBJ databases">
        <title>Pervasive Adenine N6-methylation of Active Genes in Fungi.</title>
        <authorList>
            <consortium name="DOE Joint Genome Institute"/>
            <person name="Mondo S.J."/>
            <person name="Dannebaum R.O."/>
            <person name="Kuo R.C."/>
            <person name="Labutti K."/>
            <person name="Haridas S."/>
            <person name="Kuo A."/>
            <person name="Salamov A."/>
            <person name="Ahrendt S.R."/>
            <person name="Lipzen A."/>
            <person name="Sullivan W."/>
            <person name="Andreopoulos W.B."/>
            <person name="Clum A."/>
            <person name="Lindquist E."/>
            <person name="Daum C."/>
            <person name="Ramamoorthy G.K."/>
            <person name="Gryganskyi A."/>
            <person name="Culley D."/>
            <person name="Magnuson J.K."/>
            <person name="James T.Y."/>
            <person name="O'Malley M.A."/>
            <person name="Stajich J.E."/>
            <person name="Spatafora J.W."/>
            <person name="Visel A."/>
            <person name="Grigoriev I.V."/>
        </authorList>
    </citation>
    <scope>NUCLEOTIDE SEQUENCE [LARGE SCALE GENOMIC DNA]</scope>
    <source>
        <strain evidence="5 6">12-1054</strain>
    </source>
</reference>
<gene>
    <name evidence="5" type="ORF">BCR37DRAFT_391685</name>
</gene>
<accession>A0A1Y2FLY8</accession>
<evidence type="ECO:0000256" key="4">
    <source>
        <dbReference type="SAM" id="MobiDB-lite"/>
    </source>
</evidence>
<protein>
    <submittedName>
        <fullName evidence="5">Galactosyl transferase GMA12/MNN10 family-domain-containing protein</fullName>
    </submittedName>
</protein>
<dbReference type="AlphaFoldDB" id="A0A1Y2FLY8"/>
<dbReference type="GO" id="GO:0006487">
    <property type="term" value="P:protein N-linked glycosylation"/>
    <property type="evidence" value="ECO:0007669"/>
    <property type="project" value="TreeGrafter"/>
</dbReference>
<keyword evidence="3 5" id="KW-0808">Transferase</keyword>
<evidence type="ECO:0000313" key="6">
    <source>
        <dbReference type="Proteomes" id="UP000193685"/>
    </source>
</evidence>
<dbReference type="PANTHER" id="PTHR31306">
    <property type="entry name" value="ALPHA-1,6-MANNOSYLTRANSFERASE MNN11-RELATED"/>
    <property type="match status" value="1"/>
</dbReference>
<dbReference type="Pfam" id="PF05637">
    <property type="entry name" value="Glyco_transf_34"/>
    <property type="match status" value="1"/>
</dbReference>
<evidence type="ECO:0000256" key="1">
    <source>
        <dbReference type="ARBA" id="ARBA00005664"/>
    </source>
</evidence>
<keyword evidence="2" id="KW-0328">Glycosyltransferase</keyword>
<evidence type="ECO:0000256" key="3">
    <source>
        <dbReference type="ARBA" id="ARBA00022679"/>
    </source>
</evidence>
<dbReference type="PANTHER" id="PTHR31306:SF4">
    <property type="entry name" value="ALPHA-1,2-GALACTOSYLTRANSFERASE"/>
    <property type="match status" value="1"/>
</dbReference>
<dbReference type="InterPro" id="IPR029044">
    <property type="entry name" value="Nucleotide-diphossugar_trans"/>
</dbReference>
<comment type="caution">
    <text evidence="5">The sequence shown here is derived from an EMBL/GenBank/DDBJ whole genome shotgun (WGS) entry which is preliminary data.</text>
</comment>
<feature type="compositionally biased region" description="Basic and acidic residues" evidence="4">
    <location>
        <begin position="35"/>
        <end position="49"/>
    </location>
</feature>
<dbReference type="GeneID" id="63787638"/>
<dbReference type="RefSeq" id="XP_040726751.1">
    <property type="nucleotide sequence ID" value="XM_040871039.1"/>
</dbReference>
<dbReference type="Proteomes" id="UP000193685">
    <property type="component" value="Unassembled WGS sequence"/>
</dbReference>
<dbReference type="InterPro" id="IPR008630">
    <property type="entry name" value="Glyco_trans_34"/>
</dbReference>
<proteinExistence type="inferred from homology"/>
<dbReference type="GO" id="GO:0016757">
    <property type="term" value="F:glycosyltransferase activity"/>
    <property type="evidence" value="ECO:0007669"/>
    <property type="project" value="UniProtKB-KW"/>
</dbReference>
<dbReference type="GO" id="GO:0000139">
    <property type="term" value="C:Golgi membrane"/>
    <property type="evidence" value="ECO:0007669"/>
    <property type="project" value="TreeGrafter"/>
</dbReference>
<dbReference type="EMBL" id="MCFI01000005">
    <property type="protein sequence ID" value="ORY84968.1"/>
    <property type="molecule type" value="Genomic_DNA"/>
</dbReference>
<keyword evidence="6" id="KW-1185">Reference proteome</keyword>
<dbReference type="STRING" id="56484.A0A1Y2FLY8"/>